<keyword evidence="9" id="KW-0347">Helicase</keyword>
<dbReference type="SUPFAM" id="SSF52540">
    <property type="entry name" value="P-loop containing nucleoside triphosphate hydrolases"/>
    <property type="match status" value="1"/>
</dbReference>
<dbReference type="GO" id="GO:0003727">
    <property type="term" value="F:single-stranded RNA binding"/>
    <property type="evidence" value="ECO:0007669"/>
    <property type="project" value="Ensembl"/>
</dbReference>
<evidence type="ECO:0000256" key="9">
    <source>
        <dbReference type="ARBA" id="ARBA00022806"/>
    </source>
</evidence>
<dbReference type="SMART" id="SM00487">
    <property type="entry name" value="DEXDc"/>
    <property type="match status" value="1"/>
</dbReference>
<dbReference type="CDD" id="cd12090">
    <property type="entry name" value="MDA5_ID"/>
    <property type="match status" value="1"/>
</dbReference>
<dbReference type="InterPro" id="IPR041204">
    <property type="entry name" value="RIG-I-like_C"/>
</dbReference>
<comment type="similarity">
    <text evidence="2">Belongs to the helicase family. RLR subfamily.</text>
</comment>
<dbReference type="PROSITE" id="PS51194">
    <property type="entry name" value="HELICASE_CTER"/>
    <property type="match status" value="1"/>
</dbReference>
<dbReference type="PANTHER" id="PTHR14074:SF7">
    <property type="entry name" value="ATP-DEPENDENT RNA HELICASE DHX58"/>
    <property type="match status" value="1"/>
</dbReference>
<dbReference type="InterPro" id="IPR001650">
    <property type="entry name" value="Helicase_C-like"/>
</dbReference>
<dbReference type="GO" id="GO:0016887">
    <property type="term" value="F:ATP hydrolysis activity"/>
    <property type="evidence" value="ECO:0007669"/>
    <property type="project" value="Ensembl"/>
</dbReference>
<evidence type="ECO:0000256" key="7">
    <source>
        <dbReference type="ARBA" id="ARBA00022741"/>
    </source>
</evidence>
<dbReference type="Gene3D" id="2.170.150.30">
    <property type="entry name" value="RIG-I-like receptor, C-terminal regulatory domain"/>
    <property type="match status" value="1"/>
</dbReference>
<keyword evidence="13" id="KW-0694">RNA-binding</keyword>
<sequence>MELRDYQWEVIEPALDGQNIIIWLPTGAGKTRAAAYVCLRHLANREKAKVAVLVNKVHLVDQHLKKEFSVLQGRFQVAAISRDSQQKCFFSQAVESNDLIICTAQILQNALESQEEEMHIELTDFSLLVIDECHHTHKDAVYNKIMGRYLEHKLTGKRNLPQILGLTASPGTEGAGTLDGAKEHILQICANLDTDRIMSSEKHRSYLEVQIPQPVKRYNVCQERPQDPFGRKLKEAMAQIHEYLNVPGLSQDFGTQIYEQRIVELEKEGAEGLCRKTRTCALHLRKYNDALLINETVRMIDAFDFLEAFYQKEKEKKLLREPTERFLFRKFDEDKDILFVLAQDKQFENPKLSTLEVILRDQFQTAPERSRGIVFAKTRQCAHSLHKWVQENRALMVLGIKAAALTGAGYSNQTKHMTQNEQQDVIQMFRKGERNLLFSTSVAEEGLDIPECNIVVRYGLMTNEIAMMQARGRARAPDSVYSVVAKANSKEVAREHVNETLEVLMERAIRWVQVPAELLLPPQIAELQKNAIVSRKLKEAKREGQRRLHAPDDVRLYCVDCSQAVCYGSDLRTVEGIHRVNINPNFRFYYKVLDPVELPCTFKDWKPGNIISCSNCGQHWGMEMVYREVTLPMISIKNFVVETPDGRKQHKQWSKVTFPIEAFDFVDYCRTNLSMDI</sequence>
<dbReference type="Pfam" id="PF04851">
    <property type="entry name" value="ResIII"/>
    <property type="match status" value="1"/>
</dbReference>
<dbReference type="GO" id="GO:1900246">
    <property type="term" value="P:positive regulation of RIG-I signaling pathway"/>
    <property type="evidence" value="ECO:0007669"/>
    <property type="project" value="Ensembl"/>
</dbReference>
<gene>
    <name evidence="19" type="primary">DHX58</name>
</gene>
<evidence type="ECO:0000259" key="16">
    <source>
        <dbReference type="PROSITE" id="PS51192"/>
    </source>
</evidence>
<dbReference type="GO" id="GO:0032481">
    <property type="term" value="P:positive regulation of type I interferon production"/>
    <property type="evidence" value="ECO:0007669"/>
    <property type="project" value="Ensembl"/>
</dbReference>
<feature type="domain" description="Helicase C-terminal" evidence="17">
    <location>
        <begin position="358"/>
        <end position="528"/>
    </location>
</feature>
<evidence type="ECO:0000256" key="1">
    <source>
        <dbReference type="ARBA" id="ARBA00004496"/>
    </source>
</evidence>
<dbReference type="OMA" id="IFYEPVP"/>
<keyword evidence="11" id="KW-0067">ATP-binding</keyword>
<dbReference type="Gene3D" id="1.20.1320.30">
    <property type="match status" value="1"/>
</dbReference>
<proteinExistence type="inferred from homology"/>
<dbReference type="GO" id="GO:0002753">
    <property type="term" value="P:cytoplasmic pattern recognition receptor signaling pathway"/>
    <property type="evidence" value="ECO:0007669"/>
    <property type="project" value="Ensembl"/>
</dbReference>
<keyword evidence="7" id="KW-0547">Nucleotide-binding</keyword>
<evidence type="ECO:0000313" key="19">
    <source>
        <dbReference type="Ensembl" id="ENSSPUP00000016894.1"/>
    </source>
</evidence>
<evidence type="ECO:0000256" key="15">
    <source>
        <dbReference type="ARBA" id="ARBA00049390"/>
    </source>
</evidence>
<reference evidence="19" key="1">
    <citation type="submission" date="2025-08" db="UniProtKB">
        <authorList>
            <consortium name="Ensembl"/>
        </authorList>
    </citation>
    <scope>IDENTIFICATION</scope>
</reference>
<keyword evidence="5" id="KW-0399">Innate immunity</keyword>
<dbReference type="PROSITE" id="PS51789">
    <property type="entry name" value="RLR_CTR"/>
    <property type="match status" value="1"/>
</dbReference>
<dbReference type="AlphaFoldDB" id="A0A8D0H171"/>
<keyword evidence="14" id="KW-0051">Antiviral defense</keyword>
<dbReference type="GO" id="GO:0039536">
    <property type="term" value="P:negative regulation of RIG-I signaling pathway"/>
    <property type="evidence" value="ECO:0007669"/>
    <property type="project" value="Ensembl"/>
</dbReference>
<reference evidence="19" key="2">
    <citation type="submission" date="2025-09" db="UniProtKB">
        <authorList>
            <consortium name="Ensembl"/>
        </authorList>
    </citation>
    <scope>IDENTIFICATION</scope>
</reference>
<dbReference type="Pfam" id="PF00271">
    <property type="entry name" value="Helicase_C"/>
    <property type="match status" value="1"/>
</dbReference>
<feature type="domain" description="Helicase ATP-binding" evidence="16">
    <location>
        <begin position="11"/>
        <end position="188"/>
    </location>
</feature>
<evidence type="ECO:0000256" key="3">
    <source>
        <dbReference type="ARBA" id="ARBA00012552"/>
    </source>
</evidence>
<evidence type="ECO:0000256" key="6">
    <source>
        <dbReference type="ARBA" id="ARBA00022723"/>
    </source>
</evidence>
<dbReference type="GeneTree" id="ENSGT00940000153173"/>
<dbReference type="GO" id="GO:0009617">
    <property type="term" value="P:response to bacterium"/>
    <property type="evidence" value="ECO:0007669"/>
    <property type="project" value="Ensembl"/>
</dbReference>
<keyword evidence="8" id="KW-0378">Hydrolase</keyword>
<dbReference type="GO" id="GO:0005737">
    <property type="term" value="C:cytoplasm"/>
    <property type="evidence" value="ECO:0007669"/>
    <property type="project" value="UniProtKB-SubCell"/>
</dbReference>
<dbReference type="InterPro" id="IPR014001">
    <property type="entry name" value="Helicase_ATP-bd"/>
</dbReference>
<evidence type="ECO:0000256" key="2">
    <source>
        <dbReference type="ARBA" id="ARBA00006866"/>
    </source>
</evidence>
<dbReference type="InterPro" id="IPR027417">
    <property type="entry name" value="P-loop_NTPase"/>
</dbReference>
<evidence type="ECO:0000259" key="17">
    <source>
        <dbReference type="PROSITE" id="PS51194"/>
    </source>
</evidence>
<dbReference type="Gene3D" id="3.40.50.300">
    <property type="entry name" value="P-loop containing nucleotide triphosphate hydrolases"/>
    <property type="match status" value="2"/>
</dbReference>
<dbReference type="GO" id="GO:1900245">
    <property type="term" value="P:positive regulation of MDA-5 signaling pathway"/>
    <property type="evidence" value="ECO:0007669"/>
    <property type="project" value="Ensembl"/>
</dbReference>
<evidence type="ECO:0000256" key="4">
    <source>
        <dbReference type="ARBA" id="ARBA00022490"/>
    </source>
</evidence>
<dbReference type="Proteomes" id="UP000694392">
    <property type="component" value="Unplaced"/>
</dbReference>
<evidence type="ECO:0000256" key="14">
    <source>
        <dbReference type="ARBA" id="ARBA00023118"/>
    </source>
</evidence>
<dbReference type="GO" id="GO:0039534">
    <property type="term" value="P:negative regulation of MDA-5 signaling pathway"/>
    <property type="evidence" value="ECO:0007669"/>
    <property type="project" value="Ensembl"/>
</dbReference>
<evidence type="ECO:0000256" key="5">
    <source>
        <dbReference type="ARBA" id="ARBA00022588"/>
    </source>
</evidence>
<protein>
    <recommendedName>
        <fullName evidence="3">RNA helicase</fullName>
        <ecNumber evidence="3">3.6.4.13</ecNumber>
    </recommendedName>
</protein>
<dbReference type="InterPro" id="IPR021673">
    <property type="entry name" value="RLR_CTR"/>
</dbReference>
<name>A0A8D0H171_SPHPU</name>
<dbReference type="Ensembl" id="ENSSPUT00000017996.1">
    <property type="protein sequence ID" value="ENSSPUP00000016894.1"/>
    <property type="gene ID" value="ENSSPUG00000012993.1"/>
</dbReference>
<dbReference type="GO" id="GO:0003677">
    <property type="term" value="F:DNA binding"/>
    <property type="evidence" value="ECO:0007669"/>
    <property type="project" value="InterPro"/>
</dbReference>
<dbReference type="InterPro" id="IPR051363">
    <property type="entry name" value="RLR_Helicase"/>
</dbReference>
<dbReference type="Pfam" id="PF11648">
    <property type="entry name" value="RIG-I_C-RD"/>
    <property type="match status" value="1"/>
</dbReference>
<evidence type="ECO:0000256" key="13">
    <source>
        <dbReference type="ARBA" id="ARBA00022884"/>
    </source>
</evidence>
<keyword evidence="20" id="KW-1185">Reference proteome</keyword>
<comment type="subcellular location">
    <subcellularLocation>
        <location evidence="1">Cytoplasm</location>
    </subcellularLocation>
</comment>
<dbReference type="GO" id="GO:0003725">
    <property type="term" value="F:double-stranded RNA binding"/>
    <property type="evidence" value="ECO:0007669"/>
    <property type="project" value="Ensembl"/>
</dbReference>
<dbReference type="GO" id="GO:0005524">
    <property type="term" value="F:ATP binding"/>
    <property type="evidence" value="ECO:0007669"/>
    <property type="project" value="UniProtKB-KW"/>
</dbReference>
<dbReference type="GO" id="GO:0032480">
    <property type="term" value="P:negative regulation of type I interferon production"/>
    <property type="evidence" value="ECO:0007669"/>
    <property type="project" value="Ensembl"/>
</dbReference>
<dbReference type="InterPro" id="IPR006935">
    <property type="entry name" value="Helicase/UvrB_N"/>
</dbReference>
<dbReference type="Pfam" id="PF18119">
    <property type="entry name" value="RIG-I_C"/>
    <property type="match status" value="1"/>
</dbReference>
<dbReference type="GO" id="GO:0140374">
    <property type="term" value="P:antiviral innate immune response"/>
    <property type="evidence" value="ECO:0007669"/>
    <property type="project" value="TreeGrafter"/>
</dbReference>
<feature type="domain" description="RLR CTR" evidence="18">
    <location>
        <begin position="543"/>
        <end position="670"/>
    </location>
</feature>
<evidence type="ECO:0000256" key="11">
    <source>
        <dbReference type="ARBA" id="ARBA00022840"/>
    </source>
</evidence>
<accession>A0A8D0H171</accession>
<comment type="catalytic activity">
    <reaction evidence="15">
        <text>ATP + H2O = ADP + phosphate + H(+)</text>
        <dbReference type="Rhea" id="RHEA:13065"/>
        <dbReference type="ChEBI" id="CHEBI:15377"/>
        <dbReference type="ChEBI" id="CHEBI:15378"/>
        <dbReference type="ChEBI" id="CHEBI:30616"/>
        <dbReference type="ChEBI" id="CHEBI:43474"/>
        <dbReference type="ChEBI" id="CHEBI:456216"/>
        <dbReference type="EC" id="3.6.4.13"/>
    </reaction>
    <physiologicalReaction direction="left-to-right" evidence="15">
        <dbReference type="Rhea" id="RHEA:13066"/>
    </physiologicalReaction>
</comment>
<dbReference type="InterPro" id="IPR038557">
    <property type="entry name" value="RLR_C_sf"/>
</dbReference>
<evidence type="ECO:0000313" key="20">
    <source>
        <dbReference type="Proteomes" id="UP000694392"/>
    </source>
</evidence>
<keyword evidence="10" id="KW-0862">Zinc</keyword>
<dbReference type="SMART" id="SM00490">
    <property type="entry name" value="HELICc"/>
    <property type="match status" value="1"/>
</dbReference>
<dbReference type="GO" id="GO:0045824">
    <property type="term" value="P:negative regulation of innate immune response"/>
    <property type="evidence" value="ECO:0007669"/>
    <property type="project" value="Ensembl"/>
</dbReference>
<keyword evidence="4" id="KW-0963">Cytoplasm</keyword>
<dbReference type="GO" id="GO:0008270">
    <property type="term" value="F:zinc ion binding"/>
    <property type="evidence" value="ECO:0007669"/>
    <property type="project" value="Ensembl"/>
</dbReference>
<evidence type="ECO:0000256" key="8">
    <source>
        <dbReference type="ARBA" id="ARBA00022801"/>
    </source>
</evidence>
<dbReference type="PANTHER" id="PTHR14074">
    <property type="entry name" value="HELICASE WITH DEATH DOMAIN-RELATED"/>
    <property type="match status" value="1"/>
</dbReference>
<organism evidence="19 20">
    <name type="scientific">Sphenodon punctatus</name>
    <name type="common">Tuatara</name>
    <name type="synonym">Hatteria punctata</name>
    <dbReference type="NCBI Taxonomy" id="8508"/>
    <lineage>
        <taxon>Eukaryota</taxon>
        <taxon>Metazoa</taxon>
        <taxon>Chordata</taxon>
        <taxon>Craniata</taxon>
        <taxon>Vertebrata</taxon>
        <taxon>Euteleostomi</taxon>
        <taxon>Lepidosauria</taxon>
        <taxon>Sphenodontia</taxon>
        <taxon>Sphenodontidae</taxon>
        <taxon>Sphenodon</taxon>
    </lineage>
</organism>
<evidence type="ECO:0000259" key="18">
    <source>
        <dbReference type="PROSITE" id="PS51789"/>
    </source>
</evidence>
<dbReference type="PROSITE" id="PS51192">
    <property type="entry name" value="HELICASE_ATP_BIND_1"/>
    <property type="match status" value="1"/>
</dbReference>
<dbReference type="GO" id="GO:0003724">
    <property type="term" value="F:RNA helicase activity"/>
    <property type="evidence" value="ECO:0007669"/>
    <property type="project" value="UniProtKB-EC"/>
</dbReference>
<keyword evidence="12" id="KW-0391">Immunity</keyword>
<evidence type="ECO:0000256" key="10">
    <source>
        <dbReference type="ARBA" id="ARBA00022833"/>
    </source>
</evidence>
<dbReference type="EC" id="3.6.4.13" evidence="3"/>
<keyword evidence="6" id="KW-0479">Metal-binding</keyword>
<evidence type="ECO:0000256" key="12">
    <source>
        <dbReference type="ARBA" id="ARBA00022859"/>
    </source>
</evidence>